<protein>
    <submittedName>
        <fullName evidence="1">Uncharacterized protein</fullName>
    </submittedName>
</protein>
<dbReference type="AlphaFoldDB" id="A0A6A5R6U9"/>
<dbReference type="InterPro" id="IPR038883">
    <property type="entry name" value="AN11006-like"/>
</dbReference>
<keyword evidence="2" id="KW-1185">Reference proteome</keyword>
<dbReference type="OrthoDB" id="62952at2759"/>
<gene>
    <name evidence="1" type="ORF">M421DRAFT_336784</name>
</gene>
<dbReference type="RefSeq" id="XP_033443171.1">
    <property type="nucleotide sequence ID" value="XM_033589429.1"/>
</dbReference>
<dbReference type="EMBL" id="ML979013">
    <property type="protein sequence ID" value="KAF1922918.1"/>
    <property type="molecule type" value="Genomic_DNA"/>
</dbReference>
<dbReference type="GeneID" id="54347076"/>
<dbReference type="Proteomes" id="UP000800082">
    <property type="component" value="Unassembled WGS sequence"/>
</dbReference>
<evidence type="ECO:0000313" key="2">
    <source>
        <dbReference type="Proteomes" id="UP000800082"/>
    </source>
</evidence>
<proteinExistence type="predicted"/>
<accession>A0A6A5R6U9</accession>
<evidence type="ECO:0000313" key="1">
    <source>
        <dbReference type="EMBL" id="KAF1922918.1"/>
    </source>
</evidence>
<sequence>MGAQVSSTNGDMLAVQSLSPVAPNDASFRFMDLPPELRAYVYENLVLVGKVFFTPDWYDVHEGRRFNNHSEYRPPSLSILRVCRAIHDEAEAIYLAKNTFVLPPLWNYMQPARAAGEENALCQGKSWLFSKAAFHMVKHISVGICVRTCDVPCTMGRSDWNVCNAKHPKTVGQWTTHQKMKYAHRKAIAWQDLCCRSVSVAIGRFSGLQSLELDFSNAYCPVGCCRRLEVAWSYVLKHAKDIRILGVGIRAERHQVLMDCDIPVWPYKGPPGMRKMVFSV</sequence>
<reference evidence="1" key="1">
    <citation type="journal article" date="2020" name="Stud. Mycol.">
        <title>101 Dothideomycetes genomes: a test case for predicting lifestyles and emergence of pathogens.</title>
        <authorList>
            <person name="Haridas S."/>
            <person name="Albert R."/>
            <person name="Binder M."/>
            <person name="Bloem J."/>
            <person name="Labutti K."/>
            <person name="Salamov A."/>
            <person name="Andreopoulos B."/>
            <person name="Baker S."/>
            <person name="Barry K."/>
            <person name="Bills G."/>
            <person name="Bluhm B."/>
            <person name="Cannon C."/>
            <person name="Castanera R."/>
            <person name="Culley D."/>
            <person name="Daum C."/>
            <person name="Ezra D."/>
            <person name="Gonzalez J."/>
            <person name="Henrissat B."/>
            <person name="Kuo A."/>
            <person name="Liang C."/>
            <person name="Lipzen A."/>
            <person name="Lutzoni F."/>
            <person name="Magnuson J."/>
            <person name="Mondo S."/>
            <person name="Nolan M."/>
            <person name="Ohm R."/>
            <person name="Pangilinan J."/>
            <person name="Park H.-J."/>
            <person name="Ramirez L."/>
            <person name="Alfaro M."/>
            <person name="Sun H."/>
            <person name="Tritt A."/>
            <person name="Yoshinaga Y."/>
            <person name="Zwiers L.-H."/>
            <person name="Turgeon B."/>
            <person name="Goodwin S."/>
            <person name="Spatafora J."/>
            <person name="Crous P."/>
            <person name="Grigoriev I."/>
        </authorList>
    </citation>
    <scope>NUCLEOTIDE SEQUENCE</scope>
    <source>
        <strain evidence="1">CBS 183.55</strain>
    </source>
</reference>
<dbReference type="PANTHER" id="PTHR42085">
    <property type="entry name" value="F-BOX DOMAIN-CONTAINING PROTEIN"/>
    <property type="match status" value="1"/>
</dbReference>
<organism evidence="1 2">
    <name type="scientific">Didymella exigua CBS 183.55</name>
    <dbReference type="NCBI Taxonomy" id="1150837"/>
    <lineage>
        <taxon>Eukaryota</taxon>
        <taxon>Fungi</taxon>
        <taxon>Dikarya</taxon>
        <taxon>Ascomycota</taxon>
        <taxon>Pezizomycotina</taxon>
        <taxon>Dothideomycetes</taxon>
        <taxon>Pleosporomycetidae</taxon>
        <taxon>Pleosporales</taxon>
        <taxon>Pleosporineae</taxon>
        <taxon>Didymellaceae</taxon>
        <taxon>Didymella</taxon>
    </lineage>
</organism>
<name>A0A6A5R6U9_9PLEO</name>
<dbReference type="PANTHER" id="PTHR42085:SF2">
    <property type="entry name" value="F-BOX DOMAIN-CONTAINING PROTEIN"/>
    <property type="match status" value="1"/>
</dbReference>